<evidence type="ECO:0000313" key="3">
    <source>
        <dbReference type="EMBL" id="RVW43231.1"/>
    </source>
</evidence>
<accession>A0A438E652</accession>
<gene>
    <name evidence="3" type="primary">RTNLB5_3</name>
    <name evidence="3" type="ORF">CK203_089716</name>
</gene>
<dbReference type="EMBL" id="QGNW01001384">
    <property type="protein sequence ID" value="RVW43231.1"/>
    <property type="molecule type" value="Genomic_DNA"/>
</dbReference>
<evidence type="ECO:0000256" key="1">
    <source>
        <dbReference type="SAM" id="MobiDB-lite"/>
    </source>
</evidence>
<comment type="caution">
    <text evidence="3">The sequence shown here is derived from an EMBL/GenBank/DDBJ whole genome shotgun (WGS) entry which is preliminary data.</text>
</comment>
<feature type="transmembrane region" description="Helical" evidence="2">
    <location>
        <begin position="53"/>
        <end position="74"/>
    </location>
</feature>
<reference evidence="3 4" key="1">
    <citation type="journal article" date="2018" name="PLoS Genet.">
        <title>Population sequencing reveals clonal diversity and ancestral inbreeding in the grapevine cultivar Chardonnay.</title>
        <authorList>
            <person name="Roach M.J."/>
            <person name="Johnson D.L."/>
            <person name="Bohlmann J."/>
            <person name="van Vuuren H.J."/>
            <person name="Jones S.J."/>
            <person name="Pretorius I.S."/>
            <person name="Schmidt S.A."/>
            <person name="Borneman A.R."/>
        </authorList>
    </citation>
    <scope>NUCLEOTIDE SEQUENCE [LARGE SCALE GENOMIC DNA]</scope>
    <source>
        <strain evidence="4">cv. Chardonnay</strain>
        <tissue evidence="3">Leaf</tissue>
    </source>
</reference>
<name>A0A438E652_VITVI</name>
<evidence type="ECO:0000256" key="2">
    <source>
        <dbReference type="SAM" id="Phobius"/>
    </source>
</evidence>
<sequence>MRRAAGGGERQLGEEAASREKIYVFLWGWGRKAEGKGSKSDSRKHSRYVHCEPYFFILGIILLDVFVALCVRLYPCAVGSFSVPWIQLEKLMKAFVLSIMRHQRHGLQFGFDSDCVSDPSPIKMAEHAKGSRAASESSLEKITDELQGHDSSSSDSVSNPDKTASPSSVKAKDFRLFGREKLVHTVLGGGKHADVFL</sequence>
<dbReference type="AlphaFoldDB" id="A0A438E652"/>
<organism evidence="3 4">
    <name type="scientific">Vitis vinifera</name>
    <name type="common">Grape</name>
    <dbReference type="NCBI Taxonomy" id="29760"/>
    <lineage>
        <taxon>Eukaryota</taxon>
        <taxon>Viridiplantae</taxon>
        <taxon>Streptophyta</taxon>
        <taxon>Embryophyta</taxon>
        <taxon>Tracheophyta</taxon>
        <taxon>Spermatophyta</taxon>
        <taxon>Magnoliopsida</taxon>
        <taxon>eudicotyledons</taxon>
        <taxon>Gunneridae</taxon>
        <taxon>Pentapetalae</taxon>
        <taxon>rosids</taxon>
        <taxon>Vitales</taxon>
        <taxon>Vitaceae</taxon>
        <taxon>Viteae</taxon>
        <taxon>Vitis</taxon>
    </lineage>
</organism>
<protein>
    <submittedName>
        <fullName evidence="3">Reticulon-like protein B5</fullName>
    </submittedName>
</protein>
<feature type="compositionally biased region" description="Basic and acidic residues" evidence="1">
    <location>
        <begin position="138"/>
        <end position="148"/>
    </location>
</feature>
<keyword evidence="2" id="KW-1133">Transmembrane helix</keyword>
<dbReference type="Proteomes" id="UP000288805">
    <property type="component" value="Unassembled WGS sequence"/>
</dbReference>
<feature type="region of interest" description="Disordered" evidence="1">
    <location>
        <begin position="126"/>
        <end position="169"/>
    </location>
</feature>
<keyword evidence="2" id="KW-0812">Transmembrane</keyword>
<proteinExistence type="predicted"/>
<evidence type="ECO:0000313" key="4">
    <source>
        <dbReference type="Proteomes" id="UP000288805"/>
    </source>
</evidence>
<feature type="compositionally biased region" description="Polar residues" evidence="1">
    <location>
        <begin position="159"/>
        <end position="168"/>
    </location>
</feature>
<keyword evidence="2" id="KW-0472">Membrane</keyword>